<reference evidence="3" key="1">
    <citation type="submission" date="2022-11" db="UniProtKB">
        <authorList>
            <consortium name="WormBaseParasite"/>
        </authorList>
    </citation>
    <scope>IDENTIFICATION</scope>
</reference>
<feature type="region of interest" description="Disordered" evidence="1">
    <location>
        <begin position="76"/>
        <end position="95"/>
    </location>
</feature>
<name>A0A915JXG4_ROMCU</name>
<protein>
    <submittedName>
        <fullName evidence="3">Uncharacterized protein</fullName>
    </submittedName>
</protein>
<evidence type="ECO:0000313" key="2">
    <source>
        <dbReference type="Proteomes" id="UP000887565"/>
    </source>
</evidence>
<dbReference type="WBParaSite" id="nRc.2.0.1.t31131-RA">
    <property type="protein sequence ID" value="nRc.2.0.1.t31131-RA"/>
    <property type="gene ID" value="nRc.2.0.1.g31131"/>
</dbReference>
<dbReference type="AlphaFoldDB" id="A0A915JXG4"/>
<organism evidence="2 3">
    <name type="scientific">Romanomermis culicivorax</name>
    <name type="common">Nematode worm</name>
    <dbReference type="NCBI Taxonomy" id="13658"/>
    <lineage>
        <taxon>Eukaryota</taxon>
        <taxon>Metazoa</taxon>
        <taxon>Ecdysozoa</taxon>
        <taxon>Nematoda</taxon>
        <taxon>Enoplea</taxon>
        <taxon>Dorylaimia</taxon>
        <taxon>Mermithida</taxon>
        <taxon>Mermithoidea</taxon>
        <taxon>Mermithidae</taxon>
        <taxon>Romanomermis</taxon>
    </lineage>
</organism>
<keyword evidence="2" id="KW-1185">Reference proteome</keyword>
<evidence type="ECO:0000256" key="1">
    <source>
        <dbReference type="SAM" id="MobiDB-lite"/>
    </source>
</evidence>
<dbReference type="Proteomes" id="UP000887565">
    <property type="component" value="Unplaced"/>
</dbReference>
<proteinExistence type="predicted"/>
<evidence type="ECO:0000313" key="3">
    <source>
        <dbReference type="WBParaSite" id="nRc.2.0.1.t31131-RA"/>
    </source>
</evidence>
<sequence>MDLADQSMSTCNQAMNKLESNGQGAALDSFFDIEENTCDFERLINETPAGTPLIKRREPFKAVYCRKQFWQDRCSVQSMGSNPGRDGNHILDTAQ</sequence>
<accession>A0A915JXG4</accession>